<proteinExistence type="predicted"/>
<accession>A0A6J5Q0D5</accession>
<name>A0A6J5Q0D5_9CAUD</name>
<sequence>MKESHIASLKDFAANAKGQSGSTGPQAWLETIPEWEAIKDAWLGVDGDPVPLNVIVKWLVQECGYSPKVATIGRVSVLKVRFPK</sequence>
<organism evidence="1">
    <name type="scientific">uncultured Caudovirales phage</name>
    <dbReference type="NCBI Taxonomy" id="2100421"/>
    <lineage>
        <taxon>Viruses</taxon>
        <taxon>Duplodnaviria</taxon>
        <taxon>Heunggongvirae</taxon>
        <taxon>Uroviricota</taxon>
        <taxon>Caudoviricetes</taxon>
        <taxon>Peduoviridae</taxon>
        <taxon>Maltschvirus</taxon>
        <taxon>Maltschvirus maltsch</taxon>
    </lineage>
</organism>
<gene>
    <name evidence="1" type="ORF">UFOVP978_69</name>
</gene>
<evidence type="ECO:0000313" key="1">
    <source>
        <dbReference type="EMBL" id="CAB4176842.1"/>
    </source>
</evidence>
<reference evidence="1" key="1">
    <citation type="submission" date="2020-05" db="EMBL/GenBank/DDBJ databases">
        <authorList>
            <person name="Chiriac C."/>
            <person name="Salcher M."/>
            <person name="Ghai R."/>
            <person name="Kavagutti S V."/>
        </authorList>
    </citation>
    <scope>NUCLEOTIDE SEQUENCE</scope>
</reference>
<dbReference type="EMBL" id="LR796937">
    <property type="protein sequence ID" value="CAB4176842.1"/>
    <property type="molecule type" value="Genomic_DNA"/>
</dbReference>
<protein>
    <submittedName>
        <fullName evidence="1">Uncharacterized protein</fullName>
    </submittedName>
</protein>